<gene>
    <name evidence="1" type="ORF">PUMCH_004365</name>
</gene>
<dbReference type="PANTHER" id="PTHR31606">
    <property type="entry name" value="WW DOMAIN BINDING PROTEIN 2, ISOFORM E"/>
    <property type="match status" value="1"/>
</dbReference>
<sequence length="183" mass="20376">MLRPAYIFAAISLNDLSATMSVNALPPHQGISPFELAPGEIIRYLSASTRQSLAINLRNPLNDINVRIKVGDGSLYVTNRRFVFVTASQGDVSSFVVDFSRARSLRFSHSLESPWFGPNYWQFRFFSPPDGSCSGFPKGEWFDGKAVFKDGGVVEFVSVVDDVLNDAVNNSQIDEELPRYSEQ</sequence>
<dbReference type="GO" id="GO:0031490">
    <property type="term" value="F:chromatin DNA binding"/>
    <property type="evidence" value="ECO:0007669"/>
    <property type="project" value="TreeGrafter"/>
</dbReference>
<organism evidence="1 2">
    <name type="scientific">Australozyma saopauloensis</name>
    <dbReference type="NCBI Taxonomy" id="291208"/>
    <lineage>
        <taxon>Eukaryota</taxon>
        <taxon>Fungi</taxon>
        <taxon>Dikarya</taxon>
        <taxon>Ascomycota</taxon>
        <taxon>Saccharomycotina</taxon>
        <taxon>Pichiomycetes</taxon>
        <taxon>Metschnikowiaceae</taxon>
        <taxon>Australozyma</taxon>
    </lineage>
</organism>
<proteinExistence type="predicted"/>
<evidence type="ECO:0000313" key="2">
    <source>
        <dbReference type="Proteomes" id="UP001338582"/>
    </source>
</evidence>
<dbReference type="PANTHER" id="PTHR31606:SF1">
    <property type="entry name" value="WW DOMAIN BINDING PROTEIN 2, ISOFORM E"/>
    <property type="match status" value="1"/>
</dbReference>
<dbReference type="GO" id="GO:0003713">
    <property type="term" value="F:transcription coactivator activity"/>
    <property type="evidence" value="ECO:0007669"/>
    <property type="project" value="InterPro"/>
</dbReference>
<dbReference type="RefSeq" id="XP_062879373.1">
    <property type="nucleotide sequence ID" value="XM_063023303.1"/>
</dbReference>
<dbReference type="KEGG" id="asau:88175426"/>
<evidence type="ECO:0000313" key="1">
    <source>
        <dbReference type="EMBL" id="WPK26994.1"/>
    </source>
</evidence>
<dbReference type="Proteomes" id="UP001338582">
    <property type="component" value="Chromosome 5"/>
</dbReference>
<reference evidence="1 2" key="1">
    <citation type="submission" date="2023-10" db="EMBL/GenBank/DDBJ databases">
        <title>Draft Genome Sequence of Candida saopaulonensis from a very Premature Infant with Sepsis.</title>
        <authorList>
            <person name="Ning Y."/>
            <person name="Dai R."/>
            <person name="Xiao M."/>
            <person name="Xu Y."/>
            <person name="Yan Q."/>
            <person name="Zhang L."/>
        </authorList>
    </citation>
    <scope>NUCLEOTIDE SEQUENCE [LARGE SCALE GENOMIC DNA]</scope>
    <source>
        <strain evidence="1 2">19XY460</strain>
    </source>
</reference>
<protein>
    <submittedName>
        <fullName evidence="1">Uncharacterized protein</fullName>
    </submittedName>
</protein>
<dbReference type="InterPro" id="IPR044852">
    <property type="entry name" value="WBP2-like"/>
</dbReference>
<dbReference type="AlphaFoldDB" id="A0AAX4HF00"/>
<accession>A0AAX4HF00</accession>
<name>A0AAX4HF00_9ASCO</name>
<dbReference type="GeneID" id="88175426"/>
<dbReference type="EMBL" id="CP138898">
    <property type="protein sequence ID" value="WPK26994.1"/>
    <property type="molecule type" value="Genomic_DNA"/>
</dbReference>
<keyword evidence="2" id="KW-1185">Reference proteome</keyword>
<dbReference type="GO" id="GO:0005634">
    <property type="term" value="C:nucleus"/>
    <property type="evidence" value="ECO:0007669"/>
    <property type="project" value="TreeGrafter"/>
</dbReference>
<dbReference type="SUPFAM" id="SSF50729">
    <property type="entry name" value="PH domain-like"/>
    <property type="match status" value="1"/>
</dbReference>